<dbReference type="EMBL" id="OC854798">
    <property type="protein sequence ID" value="CAD7620399.1"/>
    <property type="molecule type" value="Genomic_DNA"/>
</dbReference>
<protein>
    <submittedName>
        <fullName evidence="1">Uncharacterized protein</fullName>
    </submittedName>
</protein>
<dbReference type="EMBL" id="CAJPIZ010000223">
    <property type="protein sequence ID" value="CAG2100829.1"/>
    <property type="molecule type" value="Genomic_DNA"/>
</dbReference>
<gene>
    <name evidence="1" type="ORF">OSB1V03_LOCUS886</name>
</gene>
<evidence type="ECO:0000313" key="1">
    <source>
        <dbReference type="EMBL" id="CAD7620399.1"/>
    </source>
</evidence>
<accession>A0A7R9KCA2</accession>
<keyword evidence="2" id="KW-1185">Reference proteome</keyword>
<evidence type="ECO:0000313" key="2">
    <source>
        <dbReference type="Proteomes" id="UP000759131"/>
    </source>
</evidence>
<reference evidence="1" key="1">
    <citation type="submission" date="2020-11" db="EMBL/GenBank/DDBJ databases">
        <authorList>
            <person name="Tran Van P."/>
        </authorList>
    </citation>
    <scope>NUCLEOTIDE SEQUENCE</scope>
</reference>
<sequence>MILIGVGITGFVIAFTDLSVKPVTTPMNVCNGDEQWWTRMYDLLCYDVIGNRVQISDQKLAAIHKKCVDDRHSLSYGLHKRDDDSYPDDHHNDPILSCTNAKIESQRDLLNAFCDAKIFSCIKQKPLFDSVLDSGSDSTALKQQLVN</sequence>
<dbReference type="Proteomes" id="UP000759131">
    <property type="component" value="Unassembled WGS sequence"/>
</dbReference>
<name>A0A7R9KCA2_9ACAR</name>
<organism evidence="1">
    <name type="scientific">Medioppia subpectinata</name>
    <dbReference type="NCBI Taxonomy" id="1979941"/>
    <lineage>
        <taxon>Eukaryota</taxon>
        <taxon>Metazoa</taxon>
        <taxon>Ecdysozoa</taxon>
        <taxon>Arthropoda</taxon>
        <taxon>Chelicerata</taxon>
        <taxon>Arachnida</taxon>
        <taxon>Acari</taxon>
        <taxon>Acariformes</taxon>
        <taxon>Sarcoptiformes</taxon>
        <taxon>Oribatida</taxon>
        <taxon>Brachypylina</taxon>
        <taxon>Oppioidea</taxon>
        <taxon>Oppiidae</taxon>
        <taxon>Medioppia</taxon>
    </lineage>
</organism>
<proteinExistence type="predicted"/>
<dbReference type="AlphaFoldDB" id="A0A7R9KCA2"/>